<dbReference type="Proteomes" id="UP000543642">
    <property type="component" value="Unassembled WGS sequence"/>
</dbReference>
<dbReference type="InterPro" id="IPR046348">
    <property type="entry name" value="SIS_dom_sf"/>
</dbReference>
<gene>
    <name evidence="2" type="ORF">HNP82_002036</name>
</gene>
<protein>
    <submittedName>
        <fullName evidence="2">DNA-binding MurR/RpiR family transcriptional regulator</fullName>
    </submittedName>
</protein>
<evidence type="ECO:0000313" key="2">
    <source>
        <dbReference type="EMBL" id="MBB5264897.1"/>
    </source>
</evidence>
<dbReference type="InterPro" id="IPR009057">
    <property type="entry name" value="Homeodomain-like_sf"/>
</dbReference>
<dbReference type="RefSeq" id="WP_183773956.1">
    <property type="nucleotide sequence ID" value="NZ_JACHFW010000007.1"/>
</dbReference>
<dbReference type="PANTHER" id="PTHR30514:SF1">
    <property type="entry name" value="HTH-TYPE TRANSCRIPTIONAL REGULATOR HEXR-RELATED"/>
    <property type="match status" value="1"/>
</dbReference>
<dbReference type="EMBL" id="JACHFW010000007">
    <property type="protein sequence ID" value="MBB5264897.1"/>
    <property type="molecule type" value="Genomic_DNA"/>
</dbReference>
<dbReference type="Pfam" id="PF01418">
    <property type="entry name" value="HTH_6"/>
    <property type="match status" value="1"/>
</dbReference>
<dbReference type="SUPFAM" id="SSF46689">
    <property type="entry name" value="Homeodomain-like"/>
    <property type="match status" value="1"/>
</dbReference>
<dbReference type="SUPFAM" id="SSF53697">
    <property type="entry name" value="SIS domain"/>
    <property type="match status" value="1"/>
</dbReference>
<dbReference type="PANTHER" id="PTHR30514">
    <property type="entry name" value="GLUCOKINASE"/>
    <property type="match status" value="1"/>
</dbReference>
<keyword evidence="3" id="KW-1185">Reference proteome</keyword>
<dbReference type="InterPro" id="IPR047640">
    <property type="entry name" value="RpiR-like"/>
</dbReference>
<dbReference type="InterPro" id="IPR000281">
    <property type="entry name" value="HTH_RpiR"/>
</dbReference>
<dbReference type="GO" id="GO:0003700">
    <property type="term" value="F:DNA-binding transcription factor activity"/>
    <property type="evidence" value="ECO:0007669"/>
    <property type="project" value="InterPro"/>
</dbReference>
<dbReference type="GO" id="GO:0097367">
    <property type="term" value="F:carbohydrate derivative binding"/>
    <property type="evidence" value="ECO:0007669"/>
    <property type="project" value="InterPro"/>
</dbReference>
<sequence>MAEYTFINESHIEKRIAQITLENISDFGNMTVEKIAGLCQVSVSTYLRFCHKIGYASFTEFKVRIVDAVGKYTFLNTPFSKGENYTKQNFFEVSKNIIDSDYIMLRKLLDTDMCQAIVDACAKHRQIFIVDLFYSTVRFAFHSDLAVTGKNVHLIHPGGCVASMKKEGLDKHSFVFFVYDGSSRTHDVCPAISVCKNLGCHVAVLSCHEHFPNEECCDEILVIGKASSVISSVVLHDLVFQYLSVCYREKYIRWGDDR</sequence>
<dbReference type="GO" id="GO:0003677">
    <property type="term" value="F:DNA binding"/>
    <property type="evidence" value="ECO:0007669"/>
    <property type="project" value="UniProtKB-KW"/>
</dbReference>
<accession>A0A7W8HBZ2</accession>
<dbReference type="Gene3D" id="1.10.10.10">
    <property type="entry name" value="Winged helix-like DNA-binding domain superfamily/Winged helix DNA-binding domain"/>
    <property type="match status" value="1"/>
</dbReference>
<dbReference type="InterPro" id="IPR036388">
    <property type="entry name" value="WH-like_DNA-bd_sf"/>
</dbReference>
<dbReference type="AlphaFoldDB" id="A0A7W8HBZ2"/>
<feature type="domain" description="HTH rpiR-type" evidence="1">
    <location>
        <begin position="1"/>
        <end position="72"/>
    </location>
</feature>
<evidence type="ECO:0000313" key="3">
    <source>
        <dbReference type="Proteomes" id="UP000543642"/>
    </source>
</evidence>
<keyword evidence="2" id="KW-0238">DNA-binding</keyword>
<dbReference type="Gene3D" id="3.40.50.10490">
    <property type="entry name" value="Glucose-6-phosphate isomerase like protein, domain 1"/>
    <property type="match status" value="1"/>
</dbReference>
<reference evidence="2 3" key="1">
    <citation type="submission" date="2020-08" db="EMBL/GenBank/DDBJ databases">
        <title>Genomic Encyclopedia of Type Strains, Phase IV (KMG-IV): sequencing the most valuable type-strain genomes for metagenomic binning, comparative biology and taxonomic classification.</title>
        <authorList>
            <person name="Goeker M."/>
        </authorList>
    </citation>
    <scope>NUCLEOTIDE SEQUENCE [LARGE SCALE GENOMIC DNA]</scope>
    <source>
        <strain evidence="2 3">DSM 106146</strain>
    </source>
</reference>
<organism evidence="2 3">
    <name type="scientific">Catenibacillus scindens</name>
    <dbReference type="NCBI Taxonomy" id="673271"/>
    <lineage>
        <taxon>Bacteria</taxon>
        <taxon>Bacillati</taxon>
        <taxon>Bacillota</taxon>
        <taxon>Clostridia</taxon>
        <taxon>Lachnospirales</taxon>
        <taxon>Lachnospiraceae</taxon>
        <taxon>Catenibacillus</taxon>
    </lineage>
</organism>
<name>A0A7W8HBZ2_9FIRM</name>
<dbReference type="PROSITE" id="PS51071">
    <property type="entry name" value="HTH_RPIR"/>
    <property type="match status" value="1"/>
</dbReference>
<comment type="caution">
    <text evidence="2">The sequence shown here is derived from an EMBL/GenBank/DDBJ whole genome shotgun (WGS) entry which is preliminary data.</text>
</comment>
<evidence type="ECO:0000259" key="1">
    <source>
        <dbReference type="PROSITE" id="PS51071"/>
    </source>
</evidence>
<proteinExistence type="predicted"/>
<dbReference type="GO" id="GO:1901135">
    <property type="term" value="P:carbohydrate derivative metabolic process"/>
    <property type="evidence" value="ECO:0007669"/>
    <property type="project" value="InterPro"/>
</dbReference>